<sequence>MSRAYLSYLANLFDSNEHSDCTIAFCVEVEGPPAAKRPRTRKSTAQCQADAGRKGVEDLPAHLMVVCGGSDHLAELVQEWRDEHPSYPAAGPAAAAVAPRPELPVSLDSAADLPHARAAIRFIYTGKLPRAAAAADLLQIRRQAARLAIKGCVERCDDAVASRAITAAGVMELHACRHLLPPRDEPSTAALLAACRRQLVRNAGAYLANLAHPAPALGELLAWLFPDAPSVLSDPDTRRQMCALPAAALEALLRCDVFATDDEASVLLLLGHWLQANGSATTPETRARLCRLVRLSHLNTAYLHGLLPKIAWFPLCREEHQFVCQYVAESGARRRKSLAAAAAGKHDCSGAWYAAPRRPAARADAGVPYEWSIKLEDLAADLDLATHKIPNGLNGAFANGATRLVAHGFEWYPSAIWFNNDGKPEPVLSCAVPAPFAAFTSAKDVVGVAAATAQLSVFRWRESASGNGDGSVDGGADGGGGSGGGCVPRREAANVKVYGGDEVVSVTSGLAAGAGWRMTVFGKGVEKAPGASSRLLPELLAPYLHSGRLSGSLTFLEA</sequence>
<dbReference type="OrthoDB" id="538655at2759"/>
<reference evidence="2 3" key="1">
    <citation type="journal article" date="2023" name="Commun. Biol.">
        <title>Reorganization of the ancestral sex-determining regions during the evolution of trioecy in Pleodorina starrii.</title>
        <authorList>
            <person name="Takahashi K."/>
            <person name="Suzuki S."/>
            <person name="Kawai-Toyooka H."/>
            <person name="Yamamoto K."/>
            <person name="Hamaji T."/>
            <person name="Ootsuki R."/>
            <person name="Yamaguchi H."/>
            <person name="Kawachi M."/>
            <person name="Higashiyama T."/>
            <person name="Nozaki H."/>
        </authorList>
    </citation>
    <scope>NUCLEOTIDE SEQUENCE [LARGE SCALE GENOMIC DNA]</scope>
    <source>
        <strain evidence="2 3">NIES-4479</strain>
    </source>
</reference>
<accession>A0A9W6FAD8</accession>
<dbReference type="PANTHER" id="PTHR24410">
    <property type="entry name" value="HL07962P-RELATED"/>
    <property type="match status" value="1"/>
</dbReference>
<dbReference type="Proteomes" id="UP001165080">
    <property type="component" value="Unassembled WGS sequence"/>
</dbReference>
<keyword evidence="3" id="KW-1185">Reference proteome</keyword>
<evidence type="ECO:0008006" key="4">
    <source>
        <dbReference type="Google" id="ProtNLM"/>
    </source>
</evidence>
<dbReference type="PANTHER" id="PTHR24410:SF23">
    <property type="entry name" value="BTB DOMAIN-CONTAINING PROTEIN-RELATED"/>
    <property type="match status" value="1"/>
</dbReference>
<proteinExistence type="predicted"/>
<gene>
    <name evidence="2" type="primary">PLEST001343</name>
    <name evidence="2" type="ORF">PLESTB_001793000</name>
</gene>
<dbReference type="InterPro" id="IPR011333">
    <property type="entry name" value="SKP1/BTB/POZ_sf"/>
</dbReference>
<dbReference type="InterPro" id="IPR051481">
    <property type="entry name" value="BTB-POZ/Galectin-3-binding"/>
</dbReference>
<comment type="caution">
    <text evidence="2">The sequence shown here is derived from an EMBL/GenBank/DDBJ whole genome shotgun (WGS) entry which is preliminary data.</text>
</comment>
<feature type="region of interest" description="Disordered" evidence="1">
    <location>
        <begin position="463"/>
        <end position="485"/>
    </location>
</feature>
<dbReference type="Gene3D" id="3.30.710.10">
    <property type="entry name" value="Potassium Channel Kv1.1, Chain A"/>
    <property type="match status" value="1"/>
</dbReference>
<protein>
    <recommendedName>
        <fullName evidence="4">BACK domain-containing protein</fullName>
    </recommendedName>
</protein>
<evidence type="ECO:0000313" key="2">
    <source>
        <dbReference type="EMBL" id="GLC61695.1"/>
    </source>
</evidence>
<organism evidence="2 3">
    <name type="scientific">Pleodorina starrii</name>
    <dbReference type="NCBI Taxonomy" id="330485"/>
    <lineage>
        <taxon>Eukaryota</taxon>
        <taxon>Viridiplantae</taxon>
        <taxon>Chlorophyta</taxon>
        <taxon>core chlorophytes</taxon>
        <taxon>Chlorophyceae</taxon>
        <taxon>CS clade</taxon>
        <taxon>Chlamydomonadales</taxon>
        <taxon>Volvocaceae</taxon>
        <taxon>Pleodorina</taxon>
    </lineage>
</organism>
<dbReference type="AlphaFoldDB" id="A0A9W6FAD8"/>
<feature type="compositionally biased region" description="Gly residues" evidence="1">
    <location>
        <begin position="467"/>
        <end position="485"/>
    </location>
</feature>
<name>A0A9W6FAD8_9CHLO</name>
<evidence type="ECO:0000313" key="3">
    <source>
        <dbReference type="Proteomes" id="UP001165080"/>
    </source>
</evidence>
<dbReference type="EMBL" id="BRXU01000050">
    <property type="protein sequence ID" value="GLC61695.1"/>
    <property type="molecule type" value="Genomic_DNA"/>
</dbReference>
<evidence type="ECO:0000256" key="1">
    <source>
        <dbReference type="SAM" id="MobiDB-lite"/>
    </source>
</evidence>